<keyword evidence="3" id="KW-1185">Reference proteome</keyword>
<dbReference type="KEGG" id="cal:CAALFM_CR09060WA"/>
<evidence type="ECO:0000313" key="3">
    <source>
        <dbReference type="Proteomes" id="UP000000559"/>
    </source>
</evidence>
<dbReference type="GeneID" id="3641925"/>
<gene>
    <name evidence="2" type="ordered locus">CAALFM_CR09060WA</name>
    <name evidence="1" type="ordered locus">orf19.7303</name>
</gene>
<accession>A0A1D8PTV8</accession>
<evidence type="ECO:0000313" key="2">
    <source>
        <dbReference type="EMBL" id="AOW31573.1"/>
    </source>
</evidence>
<name>A0A1D8PTV8_CANAL</name>
<proteinExistence type="predicted"/>
<reference evidence="2 3" key="2">
    <citation type="journal article" date="2007" name="Genome Biol.">
        <title>Assembly of the Candida albicans genome into sixteen supercontigs aligned on the eight chromosomes.</title>
        <authorList>
            <person name="van het Hoog M."/>
            <person name="Rast T.J."/>
            <person name="Martchenko M."/>
            <person name="Grindle S."/>
            <person name="Dignard D."/>
            <person name="Hogues H."/>
            <person name="Cuomo C."/>
            <person name="Berriman M."/>
            <person name="Scherer S."/>
            <person name="Magee B.B."/>
            <person name="Whiteway M."/>
            <person name="Chibana H."/>
            <person name="Nantel A."/>
            <person name="Magee P.T."/>
        </authorList>
    </citation>
    <scope>GENOME REANNOTATION</scope>
    <source>
        <strain evidence="3">SC5314 / ATCC MYA-2876</strain>
    </source>
</reference>
<reference evidence="2 3" key="1">
    <citation type="journal article" date="2004" name="Proc. Natl. Acad. Sci. U.S.A.">
        <title>The diploid genome sequence of Candida albicans.</title>
        <authorList>
            <person name="Jones T."/>
            <person name="Federspiel N.A."/>
            <person name="Chibana H."/>
            <person name="Dungan J."/>
            <person name="Kalman S."/>
            <person name="Magee B.B."/>
            <person name="Newport G."/>
            <person name="Thorstenson Y.R."/>
            <person name="Agabian N."/>
            <person name="Magee P.T."/>
            <person name="Davis R.W."/>
            <person name="Scherer S."/>
        </authorList>
    </citation>
    <scope>NUCLEOTIDE SEQUENCE [LARGE SCALE GENOMIC DNA]</scope>
    <source>
        <strain evidence="3">SC5314 / ATCC MYA-2876</strain>
    </source>
</reference>
<dbReference type="OrthoDB" id="4008606at2759"/>
<organism evidence="2 3">
    <name type="scientific">Candida albicans (strain SC5314 / ATCC MYA-2876)</name>
    <name type="common">Yeast</name>
    <dbReference type="NCBI Taxonomy" id="237561"/>
    <lineage>
        <taxon>Eukaryota</taxon>
        <taxon>Fungi</taxon>
        <taxon>Dikarya</taxon>
        <taxon>Ascomycota</taxon>
        <taxon>Saccharomycotina</taxon>
        <taxon>Pichiomycetes</taxon>
        <taxon>Debaryomycetaceae</taxon>
        <taxon>Candida/Lodderomyces clade</taxon>
        <taxon>Candida</taxon>
    </lineage>
</organism>
<dbReference type="Proteomes" id="UP000000559">
    <property type="component" value="Chromosome R"/>
</dbReference>
<dbReference type="CGD" id="CAL0000176655">
    <property type="gene designation" value="orf19.7303"/>
</dbReference>
<protein>
    <submittedName>
        <fullName evidence="2">Uncharacterized protein</fullName>
    </submittedName>
</protein>
<dbReference type="AlphaFoldDB" id="A0A1D8PTV8"/>
<evidence type="ECO:0000313" key="1">
    <source>
        <dbReference type="CGD" id="CAL0000176655"/>
    </source>
</evidence>
<dbReference type="VEuPathDB" id="FungiDB:CR_09060W_A"/>
<reference evidence="2 3" key="3">
    <citation type="journal article" date="2013" name="Genome Biol.">
        <title>Assembly of a phased diploid Candida albicans genome facilitates allele-specific measurements and provides a simple model for repeat and indel structure.</title>
        <authorList>
            <person name="Muzzey D."/>
            <person name="Schwartz K."/>
            <person name="Weissman J.S."/>
            <person name="Sherlock G."/>
        </authorList>
    </citation>
    <scope>NUCLEOTIDE SEQUENCE [LARGE SCALE GENOMIC DNA]</scope>
    <source>
        <strain evidence="3">SC5314 / ATCC MYA-2876</strain>
    </source>
</reference>
<dbReference type="InParanoid" id="A0A1D8PTV8"/>
<sequence length="245" mass="29373">MLRIFYFNRFQKLKTHNNRYQYFKVQTTNDIDKWINKTNNQRLGSTEHDCYLPNYAILNKNGLIELRSILEPGFFLYINESELEKAIYQYYQVTIKDFCVFYSFDRDLDMIQKKKQNNSSSITTRGKIIHCKTSKPIFIKVQENTHHQQDPFFIRDEIHMKMKNDGFKQYSKSFYYINSKDQQIEYSAAILSLLNKYIVVNKIVSVPLSYVDIYEKFNLNKHNCGEGSFINRVFEINDKLLKKYA</sequence>
<dbReference type="RefSeq" id="XP_716437.1">
    <property type="nucleotide sequence ID" value="XM_711344.1"/>
</dbReference>
<dbReference type="EMBL" id="CP017630">
    <property type="protein sequence ID" value="AOW31573.1"/>
    <property type="molecule type" value="Genomic_DNA"/>
</dbReference>
<dbReference type="OMA" id="NDIDKWI"/>